<comment type="caution">
    <text evidence="13">The sequence shown here is derived from an EMBL/GenBank/DDBJ whole genome shotgun (WGS) entry which is preliminary data.</text>
</comment>
<dbReference type="EC" id="4.6.1.-" evidence="11"/>
<dbReference type="OrthoDB" id="430326at2759"/>
<dbReference type="PANTHER" id="PTHR12439">
    <property type="entry name" value="PLACENTAL PROTEIN 11-RELATED"/>
    <property type="match status" value="1"/>
</dbReference>
<keyword evidence="10" id="KW-0456">Lyase</keyword>
<evidence type="ECO:0000256" key="6">
    <source>
        <dbReference type="ARBA" id="ARBA00022759"/>
    </source>
</evidence>
<comment type="cofactor">
    <cofactor evidence="1 11">
        <name>Mn(2+)</name>
        <dbReference type="ChEBI" id="CHEBI:29035"/>
    </cofactor>
</comment>
<comment type="catalytic activity">
    <reaction evidence="11">
        <text>ribonucleotidyl-uridine-RNA = a 5'-end dephospho-uridine-RNA + a 3'-end 2',3'-cyclophospho-ribonucleotide-RNA</text>
        <dbReference type="Rhea" id="RHEA:67792"/>
        <dbReference type="Rhea" id="RHEA-COMP:10464"/>
        <dbReference type="Rhea" id="RHEA-COMP:17354"/>
        <dbReference type="Rhea" id="RHEA-COMP:17356"/>
        <dbReference type="ChEBI" id="CHEBI:83064"/>
        <dbReference type="ChEBI" id="CHEBI:173117"/>
        <dbReference type="ChEBI" id="CHEBI:173224"/>
    </reaction>
</comment>
<dbReference type="GO" id="GO:0016829">
    <property type="term" value="F:lyase activity"/>
    <property type="evidence" value="ECO:0007669"/>
    <property type="project" value="UniProtKB-KW"/>
</dbReference>
<comment type="similarity">
    <text evidence="2 11">Belongs to the ENDOU family.</text>
</comment>
<dbReference type="PROSITE" id="PS51959">
    <property type="entry name" value="ENDOU"/>
    <property type="match status" value="1"/>
</dbReference>
<dbReference type="InterPro" id="IPR018998">
    <property type="entry name" value="EndoU_C"/>
</dbReference>
<evidence type="ECO:0000256" key="9">
    <source>
        <dbReference type="ARBA" id="ARBA00023211"/>
    </source>
</evidence>
<keyword evidence="14" id="KW-1185">Reference proteome</keyword>
<evidence type="ECO:0000256" key="7">
    <source>
        <dbReference type="ARBA" id="ARBA00022801"/>
    </source>
</evidence>
<dbReference type="Proteomes" id="UP000597762">
    <property type="component" value="Unassembled WGS sequence"/>
</dbReference>
<dbReference type="SUPFAM" id="SSF142877">
    <property type="entry name" value="EndoU-like"/>
    <property type="match status" value="1"/>
</dbReference>
<gene>
    <name evidence="13" type="ORF">SPHA_77725</name>
</gene>
<dbReference type="PANTHER" id="PTHR12439:SF11">
    <property type="entry name" value="URIDYLATE-SPECIFIC ENDORIBONUCLEASE"/>
    <property type="match status" value="1"/>
</dbReference>
<proteinExistence type="inferred from homology"/>
<dbReference type="InterPro" id="IPR039787">
    <property type="entry name" value="ENDOU"/>
</dbReference>
<keyword evidence="9 11" id="KW-0464">Manganese</keyword>
<evidence type="ECO:0000256" key="10">
    <source>
        <dbReference type="ARBA" id="ARBA00023239"/>
    </source>
</evidence>
<evidence type="ECO:0000313" key="13">
    <source>
        <dbReference type="EMBL" id="CAE1328184.1"/>
    </source>
</evidence>
<keyword evidence="4 11" id="KW-0540">Nuclease</keyword>
<dbReference type="InterPro" id="IPR037227">
    <property type="entry name" value="EndoU-like"/>
</dbReference>
<evidence type="ECO:0000259" key="12">
    <source>
        <dbReference type="PROSITE" id="PS51959"/>
    </source>
</evidence>
<keyword evidence="6 11" id="KW-0255">Endonuclease</keyword>
<dbReference type="GO" id="GO:0003723">
    <property type="term" value="F:RNA binding"/>
    <property type="evidence" value="ECO:0007669"/>
    <property type="project" value="UniProtKB-UniRule"/>
</dbReference>
<keyword evidence="8 11" id="KW-0694">RNA-binding</keyword>
<accession>A0A812ES70</accession>
<keyword evidence="5 11" id="KW-0479">Metal-binding</keyword>
<protein>
    <recommendedName>
        <fullName evidence="11">Uridylate-specific endoribonuclease</fullName>
        <ecNumber evidence="11">4.6.1.-</ecNumber>
    </recommendedName>
</protein>
<organism evidence="13 14">
    <name type="scientific">Acanthosepion pharaonis</name>
    <name type="common">Pharaoh cuttlefish</name>
    <name type="synonym">Sepia pharaonis</name>
    <dbReference type="NCBI Taxonomy" id="158019"/>
    <lineage>
        <taxon>Eukaryota</taxon>
        <taxon>Metazoa</taxon>
        <taxon>Spiralia</taxon>
        <taxon>Lophotrochozoa</taxon>
        <taxon>Mollusca</taxon>
        <taxon>Cephalopoda</taxon>
        <taxon>Coleoidea</taxon>
        <taxon>Decapodiformes</taxon>
        <taxon>Sepiida</taxon>
        <taxon>Sepiina</taxon>
        <taxon>Sepiidae</taxon>
        <taxon>Acanthosepion</taxon>
    </lineage>
</organism>
<dbReference type="CDD" id="cd21159">
    <property type="entry name" value="XendoU"/>
    <property type="match status" value="1"/>
</dbReference>
<evidence type="ECO:0000256" key="8">
    <source>
        <dbReference type="ARBA" id="ARBA00022884"/>
    </source>
</evidence>
<evidence type="ECO:0000256" key="11">
    <source>
        <dbReference type="RuleBase" id="RU367085"/>
    </source>
</evidence>
<evidence type="ECO:0000256" key="4">
    <source>
        <dbReference type="ARBA" id="ARBA00022722"/>
    </source>
</evidence>
<evidence type="ECO:0000256" key="1">
    <source>
        <dbReference type="ARBA" id="ARBA00001936"/>
    </source>
</evidence>
<sequence length="269" mass="31706">MSYQTEGFEPDSELSEFLTKIWELDDNKCNPGEHFQIDLQGYVGYKGGDWARDKLFEWVDEDTIFSRRTYKAFRALLDNYEMEAGQAETYTFEEKQETVEFIDAIMETDVMKETHKFLASKKLAPEEVGNFKWKLLNLWFKLVRRTKNDRDLDSSSFEHVFVGETRQEGMIGLHNWIQYYLQEKAGNINYQGYRRRATNLDDEVDRLICTKFLWRERQEKPSCSMFLGSSPDDWHSLYCTSSHGRLSAIPLPEDHQVNLISGRLLQIKS</sequence>
<reference evidence="13" key="1">
    <citation type="submission" date="2021-01" db="EMBL/GenBank/DDBJ databases">
        <authorList>
            <person name="Li R."/>
            <person name="Bekaert M."/>
        </authorList>
    </citation>
    <scope>NUCLEOTIDE SEQUENCE</scope>
    <source>
        <strain evidence="13">Farmed</strain>
    </source>
</reference>
<comment type="subunit">
    <text evidence="3 11">Monomer.</text>
</comment>
<evidence type="ECO:0000256" key="5">
    <source>
        <dbReference type="ARBA" id="ARBA00022723"/>
    </source>
</evidence>
<name>A0A812ES70_ACAPH</name>
<evidence type="ECO:0000313" key="14">
    <source>
        <dbReference type="Proteomes" id="UP000597762"/>
    </source>
</evidence>
<dbReference type="Pfam" id="PF09412">
    <property type="entry name" value="XendoU"/>
    <property type="match status" value="1"/>
</dbReference>
<dbReference type="GO" id="GO:0046872">
    <property type="term" value="F:metal ion binding"/>
    <property type="evidence" value="ECO:0007669"/>
    <property type="project" value="UniProtKB-UniRule"/>
</dbReference>
<dbReference type="AlphaFoldDB" id="A0A812ES70"/>
<evidence type="ECO:0000256" key="3">
    <source>
        <dbReference type="ARBA" id="ARBA00011245"/>
    </source>
</evidence>
<keyword evidence="7 11" id="KW-0378">Hydrolase</keyword>
<evidence type="ECO:0000256" key="2">
    <source>
        <dbReference type="ARBA" id="ARBA00010168"/>
    </source>
</evidence>
<dbReference type="GO" id="GO:0016787">
    <property type="term" value="F:hydrolase activity"/>
    <property type="evidence" value="ECO:0007669"/>
    <property type="project" value="UniProtKB-KW"/>
</dbReference>
<feature type="domain" description="EndoU" evidence="12">
    <location>
        <begin position="10"/>
        <end position="269"/>
    </location>
</feature>
<dbReference type="GO" id="GO:0004521">
    <property type="term" value="F:RNA endonuclease activity"/>
    <property type="evidence" value="ECO:0007669"/>
    <property type="project" value="UniProtKB-UniRule"/>
</dbReference>
<dbReference type="EMBL" id="CAHIKZ030005521">
    <property type="protein sequence ID" value="CAE1328184.1"/>
    <property type="molecule type" value="Genomic_DNA"/>
</dbReference>